<dbReference type="GeneID" id="101853283"/>
<keyword evidence="1" id="KW-0175">Coiled coil</keyword>
<dbReference type="RefSeq" id="XP_005091104.1">
    <property type="nucleotide sequence ID" value="XM_005091047.2"/>
</dbReference>
<feature type="coiled-coil region" evidence="1">
    <location>
        <begin position="267"/>
        <end position="356"/>
    </location>
</feature>
<reference evidence="4" key="1">
    <citation type="submission" date="2025-08" db="UniProtKB">
        <authorList>
            <consortium name="RefSeq"/>
        </authorList>
    </citation>
    <scope>IDENTIFICATION</scope>
</reference>
<dbReference type="PANTHER" id="PTHR46606">
    <property type="entry name" value="SHOOTIN-1"/>
    <property type="match status" value="1"/>
</dbReference>
<organism evidence="3 4">
    <name type="scientific">Aplysia californica</name>
    <name type="common">California sea hare</name>
    <dbReference type="NCBI Taxonomy" id="6500"/>
    <lineage>
        <taxon>Eukaryota</taxon>
        <taxon>Metazoa</taxon>
        <taxon>Spiralia</taxon>
        <taxon>Lophotrochozoa</taxon>
        <taxon>Mollusca</taxon>
        <taxon>Gastropoda</taxon>
        <taxon>Heterobranchia</taxon>
        <taxon>Euthyneura</taxon>
        <taxon>Tectipleura</taxon>
        <taxon>Aplysiida</taxon>
        <taxon>Aplysioidea</taxon>
        <taxon>Aplysiidae</taxon>
        <taxon>Aplysia</taxon>
    </lineage>
</organism>
<gene>
    <name evidence="4" type="primary">LOC101853283</name>
</gene>
<feature type="region of interest" description="Disordered" evidence="2">
    <location>
        <begin position="359"/>
        <end position="379"/>
    </location>
</feature>
<proteinExistence type="predicted"/>
<evidence type="ECO:0000313" key="4">
    <source>
        <dbReference type="RefSeq" id="XP_005091104.1"/>
    </source>
</evidence>
<feature type="coiled-coil region" evidence="1">
    <location>
        <begin position="142"/>
        <end position="204"/>
    </location>
</feature>
<sequence>MSTDTEKKWKDKCHELEQIIKTLSTHCFKVVEKHEELLVNYKKNQTQYEELVTKYKDRGEQIKKAKDVLGPVSMEYKALREKYESAIRCQYEAENYATKINSRNKVLKRQSQMLLDKMTGPSLVDINIDDDATESAEENEYIKKLNQQIFELEDVKSSLSVQMKELNEDYHNEKAQTAQLRAKIEVYKQELQQTKVALGRQEKTLQLLAQTSEAAVEEHASLQDHFEKEILERNTALKLAQNLYAEREAARRQSAMLMAPVAGDKRLMEALIQVEELTTSLEKLKAESEQQVNALKEELTAVKGEASLQELEAENAQLTTECDSLQQRLVTAEKSTEELHSQYSSLLDKYADLEKKYETALTAPPPPPPPPPPPLPTAKTGGFLSKITGRKKQKELVQKRLGLGGAEVNANYTAAVDDMMKRIKDGNIALRPVLKKRTDSRKFSLPEGIIGEKSCPEDEDSSAMQELQGILSKMKKARSEDDLSAFDDDRTIDANSELGQVFKKIQGKQEGNRPRPAPRKLSTIKDTAEED</sequence>
<evidence type="ECO:0000256" key="1">
    <source>
        <dbReference type="SAM" id="Coils"/>
    </source>
</evidence>
<evidence type="ECO:0000256" key="2">
    <source>
        <dbReference type="SAM" id="MobiDB-lite"/>
    </source>
</evidence>
<name>A0ABM0JDD0_APLCA</name>
<feature type="region of interest" description="Disordered" evidence="2">
    <location>
        <begin position="497"/>
        <end position="531"/>
    </location>
</feature>
<evidence type="ECO:0000313" key="3">
    <source>
        <dbReference type="Proteomes" id="UP000694888"/>
    </source>
</evidence>
<dbReference type="SUPFAM" id="SSF101447">
    <property type="entry name" value="Formin homology 2 domain (FH2 domain)"/>
    <property type="match status" value="1"/>
</dbReference>
<dbReference type="InterPro" id="IPR024849">
    <property type="entry name" value="Shootin-1"/>
</dbReference>
<keyword evidence="3" id="KW-1185">Reference proteome</keyword>
<feature type="compositionally biased region" description="Pro residues" evidence="2">
    <location>
        <begin position="363"/>
        <end position="376"/>
    </location>
</feature>
<dbReference type="Proteomes" id="UP000694888">
    <property type="component" value="Unplaced"/>
</dbReference>
<accession>A0ABM0JDD0</accession>
<dbReference type="PANTHER" id="PTHR46606:SF5">
    <property type="entry name" value="SHOOTIN-1"/>
    <property type="match status" value="1"/>
</dbReference>
<protein>
    <submittedName>
        <fullName evidence="4">Shootin-1 isoform X1</fullName>
    </submittedName>
</protein>